<accession>A0A423VXX3</accession>
<feature type="region of interest" description="Disordered" evidence="1">
    <location>
        <begin position="1"/>
        <end position="21"/>
    </location>
</feature>
<evidence type="ECO:0000313" key="2">
    <source>
        <dbReference type="EMBL" id="ROV95900.1"/>
    </source>
</evidence>
<name>A0A423VXX3_CYTCH</name>
<dbReference type="AlphaFoldDB" id="A0A423VXX3"/>
<comment type="caution">
    <text evidence="2">The sequence shown here is derived from an EMBL/GenBank/DDBJ whole genome shotgun (WGS) entry which is preliminary data.</text>
</comment>
<proteinExistence type="predicted"/>
<gene>
    <name evidence="2" type="ORF">VSDG_05214</name>
</gene>
<feature type="compositionally biased region" description="Basic and acidic residues" evidence="1">
    <location>
        <begin position="196"/>
        <end position="228"/>
    </location>
</feature>
<feature type="region of interest" description="Disordered" evidence="1">
    <location>
        <begin position="190"/>
        <end position="235"/>
    </location>
</feature>
<dbReference type="Proteomes" id="UP000284375">
    <property type="component" value="Unassembled WGS sequence"/>
</dbReference>
<protein>
    <submittedName>
        <fullName evidence="2">Uncharacterized protein</fullName>
    </submittedName>
</protein>
<evidence type="ECO:0000256" key="1">
    <source>
        <dbReference type="SAM" id="MobiDB-lite"/>
    </source>
</evidence>
<sequence length="235" mass="26076">MTSKRGPGGFIKADPDAKRVKREGGAGNISLMSIPMAPTPAASASSSAVVPKIDVKDRKIVDVVAVPTNGGRPRMSQKKKRYYVGSIKARRGSDWVSAHFIKRDMTVAFTVYRQWPSTWESEGVEREIIQRLKKAKFDVVPVENWGFIDRHISQTFRNGMSNTLSSSSSSGVPKHLDFTFRVKVQESGQNGLKANVDAKENVRPDQHASARVEPKTETPVVKGEENEKTAWIPRK</sequence>
<evidence type="ECO:0000313" key="3">
    <source>
        <dbReference type="Proteomes" id="UP000284375"/>
    </source>
</evidence>
<keyword evidence="3" id="KW-1185">Reference proteome</keyword>
<dbReference type="OrthoDB" id="4562111at2759"/>
<organism evidence="2 3">
    <name type="scientific">Cytospora chrysosperma</name>
    <name type="common">Cytospora canker fungus</name>
    <name type="synonym">Sphaeria chrysosperma</name>
    <dbReference type="NCBI Taxonomy" id="252740"/>
    <lineage>
        <taxon>Eukaryota</taxon>
        <taxon>Fungi</taxon>
        <taxon>Dikarya</taxon>
        <taxon>Ascomycota</taxon>
        <taxon>Pezizomycotina</taxon>
        <taxon>Sordariomycetes</taxon>
        <taxon>Sordariomycetidae</taxon>
        <taxon>Diaporthales</taxon>
        <taxon>Cytosporaceae</taxon>
        <taxon>Cytospora</taxon>
    </lineage>
</organism>
<reference evidence="2 3" key="1">
    <citation type="submission" date="2015-09" db="EMBL/GenBank/DDBJ databases">
        <title>Host preference determinants of Valsa canker pathogens revealed by comparative genomics.</title>
        <authorList>
            <person name="Yin Z."/>
            <person name="Huang L."/>
        </authorList>
    </citation>
    <scope>NUCLEOTIDE SEQUENCE [LARGE SCALE GENOMIC DNA]</scope>
    <source>
        <strain evidence="2 3">YSFL</strain>
    </source>
</reference>
<dbReference type="EMBL" id="LJZO01000022">
    <property type="protein sequence ID" value="ROV95900.1"/>
    <property type="molecule type" value="Genomic_DNA"/>
</dbReference>